<dbReference type="NCBIfam" id="NF006731">
    <property type="entry name" value="PRK09262.1"/>
    <property type="match status" value="1"/>
</dbReference>
<sequence length="238" mass="25117">MCAIDLFGRMHTIEPDVERPDRDVVAAFEEIPSTIVSDVTGNVGRTMDADLSPASDGVDLAGTAVTVTAAPGDNLIIHKAITMASPGDVLVIDCDGYTGVGHVGELMCESCRANDLAGLVIDGGYRDSREIAEMDFPVYGRGVNPQGPLKQDPGSVNVTVSCGGVSVDPGDVVVGDDDGVAVVPGEDAQDVLELARAKLESEEETREEIQDGTYLFERNGYDELFEDLDVVGPEDSIQ</sequence>
<dbReference type="PANTHER" id="PTHR33254">
    <property type="entry name" value="4-HYDROXY-4-METHYL-2-OXOGLUTARATE ALDOLASE 3-RELATED"/>
    <property type="match status" value="1"/>
</dbReference>
<name>A0A1H3HTY6_9EURY</name>
<dbReference type="InterPro" id="IPR005493">
    <property type="entry name" value="RraA/RraA-like"/>
</dbReference>
<dbReference type="SUPFAM" id="SSF89562">
    <property type="entry name" value="RraA-like"/>
    <property type="match status" value="1"/>
</dbReference>
<dbReference type="Proteomes" id="UP000199170">
    <property type="component" value="Unassembled WGS sequence"/>
</dbReference>
<keyword evidence="3" id="KW-1185">Reference proteome</keyword>
<protein>
    <submittedName>
        <fullName evidence="2">4-hydroxy-4-methyl-2-oxoglutarate aldolase</fullName>
    </submittedName>
</protein>
<keyword evidence="1" id="KW-0175">Coiled coil</keyword>
<dbReference type="PANTHER" id="PTHR33254:SF16">
    <property type="entry name" value="BLR3842 PROTEIN"/>
    <property type="match status" value="1"/>
</dbReference>
<feature type="coiled-coil region" evidence="1">
    <location>
        <begin position="185"/>
        <end position="212"/>
    </location>
</feature>
<evidence type="ECO:0000256" key="1">
    <source>
        <dbReference type="SAM" id="Coils"/>
    </source>
</evidence>
<gene>
    <name evidence="2" type="ORF">SAMN04487946_10821</name>
</gene>
<accession>A0A1H3HTY6</accession>
<dbReference type="STRING" id="660517.SAMN04487946_10821"/>
<dbReference type="Gene3D" id="3.50.30.40">
    <property type="entry name" value="Ribonuclease E inhibitor RraA/RraA-like"/>
    <property type="match status" value="1"/>
</dbReference>
<evidence type="ECO:0000313" key="3">
    <source>
        <dbReference type="Proteomes" id="UP000199170"/>
    </source>
</evidence>
<reference evidence="3" key="1">
    <citation type="submission" date="2016-10" db="EMBL/GenBank/DDBJ databases">
        <authorList>
            <person name="Varghese N."/>
            <person name="Submissions S."/>
        </authorList>
    </citation>
    <scope>NUCLEOTIDE SEQUENCE [LARGE SCALE GENOMIC DNA]</scope>
    <source>
        <strain evidence="3">CGMCC 1.10118</strain>
    </source>
</reference>
<dbReference type="InterPro" id="IPR036704">
    <property type="entry name" value="RraA/RraA-like_sf"/>
</dbReference>
<dbReference type="EMBL" id="FNPB01000008">
    <property type="protein sequence ID" value="SDY18248.1"/>
    <property type="molecule type" value="Genomic_DNA"/>
</dbReference>
<dbReference type="CDD" id="cd16841">
    <property type="entry name" value="RraA_family"/>
    <property type="match status" value="1"/>
</dbReference>
<organism evidence="2 3">
    <name type="scientific">Halobellus clavatus</name>
    <dbReference type="NCBI Taxonomy" id="660517"/>
    <lineage>
        <taxon>Archaea</taxon>
        <taxon>Methanobacteriati</taxon>
        <taxon>Methanobacteriota</taxon>
        <taxon>Stenosarchaea group</taxon>
        <taxon>Halobacteria</taxon>
        <taxon>Halobacteriales</taxon>
        <taxon>Haloferacaceae</taxon>
        <taxon>Halobellus</taxon>
    </lineage>
</organism>
<proteinExistence type="predicted"/>
<dbReference type="Pfam" id="PF03737">
    <property type="entry name" value="RraA-like"/>
    <property type="match status" value="1"/>
</dbReference>
<dbReference type="AlphaFoldDB" id="A0A1H3HTY6"/>
<evidence type="ECO:0000313" key="2">
    <source>
        <dbReference type="EMBL" id="SDY18248.1"/>
    </source>
</evidence>